<dbReference type="PROSITE" id="PS00056">
    <property type="entry name" value="RIBOSOMAL_S17"/>
    <property type="match status" value="1"/>
</dbReference>
<dbReference type="PANTHER" id="PTHR10744">
    <property type="entry name" value="40S RIBOSOMAL PROTEIN S11 FAMILY MEMBER"/>
    <property type="match status" value="1"/>
</dbReference>
<evidence type="ECO:0000256" key="7">
    <source>
        <dbReference type="RuleBase" id="RU003872"/>
    </source>
</evidence>
<dbReference type="Proteomes" id="UP000885931">
    <property type="component" value="Unassembled WGS sequence"/>
</dbReference>
<evidence type="ECO:0000313" key="8">
    <source>
        <dbReference type="EMBL" id="HDM89704.1"/>
    </source>
</evidence>
<dbReference type="InterPro" id="IPR012340">
    <property type="entry name" value="NA-bd_OB-fold"/>
</dbReference>
<dbReference type="PANTHER" id="PTHR10744:SF1">
    <property type="entry name" value="SMALL RIBOSOMAL SUBUNIT PROTEIN US17M"/>
    <property type="match status" value="1"/>
</dbReference>
<dbReference type="EMBL" id="DRBW01000024">
    <property type="protein sequence ID" value="HDM89704.1"/>
    <property type="molecule type" value="Genomic_DNA"/>
</dbReference>
<proteinExistence type="inferred from homology"/>
<dbReference type="GO" id="GO:0019843">
    <property type="term" value="F:rRNA binding"/>
    <property type="evidence" value="ECO:0007669"/>
    <property type="project" value="UniProtKB-UniRule"/>
</dbReference>
<organism evidence="8">
    <name type="scientific">candidate division WOR-3 bacterium</name>
    <dbReference type="NCBI Taxonomy" id="2052148"/>
    <lineage>
        <taxon>Bacteria</taxon>
        <taxon>Bacteria division WOR-3</taxon>
    </lineage>
</organism>
<dbReference type="GO" id="GO:0022627">
    <property type="term" value="C:cytosolic small ribosomal subunit"/>
    <property type="evidence" value="ECO:0007669"/>
    <property type="project" value="UniProtKB-UniRule"/>
</dbReference>
<dbReference type="SUPFAM" id="SSF50249">
    <property type="entry name" value="Nucleic acid-binding proteins"/>
    <property type="match status" value="1"/>
</dbReference>
<evidence type="ECO:0000256" key="1">
    <source>
        <dbReference type="ARBA" id="ARBA00010254"/>
    </source>
</evidence>
<keyword evidence="2 6" id="KW-0699">rRNA-binding</keyword>
<comment type="caution">
    <text evidence="8">The sequence shown here is derived from an EMBL/GenBank/DDBJ whole genome shotgun (WGS) entry which is preliminary data.</text>
</comment>
<evidence type="ECO:0000256" key="3">
    <source>
        <dbReference type="ARBA" id="ARBA00022884"/>
    </source>
</evidence>
<keyword evidence="5 6" id="KW-0687">Ribonucleoprotein</keyword>
<dbReference type="CDD" id="cd00364">
    <property type="entry name" value="Ribosomal_uS17"/>
    <property type="match status" value="1"/>
</dbReference>
<comment type="function">
    <text evidence="6">One of the primary rRNA binding proteins, it binds specifically to the 5'-end of 16S ribosomal RNA.</text>
</comment>
<evidence type="ECO:0000256" key="5">
    <source>
        <dbReference type="ARBA" id="ARBA00023274"/>
    </source>
</evidence>
<comment type="subunit">
    <text evidence="6">Part of the 30S ribosomal subunit.</text>
</comment>
<dbReference type="GO" id="GO:0006412">
    <property type="term" value="P:translation"/>
    <property type="evidence" value="ECO:0007669"/>
    <property type="project" value="UniProtKB-UniRule"/>
</dbReference>
<keyword evidence="4 6" id="KW-0689">Ribosomal protein</keyword>
<dbReference type="NCBIfam" id="NF004123">
    <property type="entry name" value="PRK05610.1"/>
    <property type="match status" value="1"/>
</dbReference>
<sequence length="88" mass="10853">MERPHRKERIGVVVSDRMDKTRVIEVKRILQHPKYRKYITKRKKFYAHDEKNESSEGDLVRIRETRPLSKLKRWRIVEIIRKAKKLEK</sequence>
<dbReference type="InterPro" id="IPR019979">
    <property type="entry name" value="Ribosomal_uS17_CS"/>
</dbReference>
<dbReference type="NCBIfam" id="TIGR03635">
    <property type="entry name" value="uS17_bact"/>
    <property type="match status" value="1"/>
</dbReference>
<evidence type="ECO:0000256" key="4">
    <source>
        <dbReference type="ARBA" id="ARBA00022980"/>
    </source>
</evidence>
<gene>
    <name evidence="6" type="primary">rpsQ</name>
    <name evidence="8" type="ORF">ENG67_00665</name>
</gene>
<evidence type="ECO:0000256" key="2">
    <source>
        <dbReference type="ARBA" id="ARBA00022730"/>
    </source>
</evidence>
<dbReference type="PRINTS" id="PR00973">
    <property type="entry name" value="RIBOSOMALS17"/>
</dbReference>
<evidence type="ECO:0000256" key="6">
    <source>
        <dbReference type="HAMAP-Rule" id="MF_01345"/>
    </source>
</evidence>
<dbReference type="InterPro" id="IPR019984">
    <property type="entry name" value="Ribosomal_uS17_bact/chlr"/>
</dbReference>
<dbReference type="Gene3D" id="2.40.50.140">
    <property type="entry name" value="Nucleic acid-binding proteins"/>
    <property type="match status" value="1"/>
</dbReference>
<dbReference type="GO" id="GO:0003735">
    <property type="term" value="F:structural constituent of ribosome"/>
    <property type="evidence" value="ECO:0007669"/>
    <property type="project" value="UniProtKB-UniRule"/>
</dbReference>
<accession>A0A7C0XA86</accession>
<protein>
    <recommendedName>
        <fullName evidence="6">Small ribosomal subunit protein uS17</fullName>
    </recommendedName>
</protein>
<dbReference type="HAMAP" id="MF_01345_B">
    <property type="entry name" value="Ribosomal_uS17_B"/>
    <property type="match status" value="1"/>
</dbReference>
<dbReference type="AlphaFoldDB" id="A0A7C0XA86"/>
<name>A0A7C0XA86_UNCW3</name>
<dbReference type="InterPro" id="IPR000266">
    <property type="entry name" value="Ribosomal_uS17"/>
</dbReference>
<comment type="similarity">
    <text evidence="1 6 7">Belongs to the universal ribosomal protein uS17 family.</text>
</comment>
<reference evidence="8" key="1">
    <citation type="journal article" date="2020" name="mSystems">
        <title>Genome- and Community-Level Interaction Insights into Carbon Utilization and Element Cycling Functions of Hydrothermarchaeota in Hydrothermal Sediment.</title>
        <authorList>
            <person name="Zhou Z."/>
            <person name="Liu Y."/>
            <person name="Xu W."/>
            <person name="Pan J."/>
            <person name="Luo Z.H."/>
            <person name="Li M."/>
        </authorList>
    </citation>
    <scope>NUCLEOTIDE SEQUENCE [LARGE SCALE GENOMIC DNA]</scope>
    <source>
        <strain evidence="8">HyVt-237</strain>
    </source>
</reference>
<keyword evidence="3 6" id="KW-0694">RNA-binding</keyword>
<dbReference type="Pfam" id="PF00366">
    <property type="entry name" value="Ribosomal_S17"/>
    <property type="match status" value="1"/>
</dbReference>